<organism evidence="2 3">
    <name type="scientific">Nonomuraea harbinensis</name>
    <dbReference type="NCBI Taxonomy" id="1286938"/>
    <lineage>
        <taxon>Bacteria</taxon>
        <taxon>Bacillati</taxon>
        <taxon>Actinomycetota</taxon>
        <taxon>Actinomycetes</taxon>
        <taxon>Streptosporangiales</taxon>
        <taxon>Streptosporangiaceae</taxon>
        <taxon>Nonomuraea</taxon>
    </lineage>
</organism>
<sequence>MIMYWASVPFWYGVEMLLAVVLVGLPLMVYWALRFALAADRGGVTGRAGRCLAPWLITWATVVALAYNAPFALRFSLSAPALGAYAERIMERGPIHYESCEWAGLYRVCGGGAEHGSLDGVPVPGSAGFTTTEWAIYSNTGFAWHPGAVPQETADDIYVRIVGDWYGSRGWDGW</sequence>
<evidence type="ECO:0000256" key="1">
    <source>
        <dbReference type="SAM" id="Phobius"/>
    </source>
</evidence>
<protein>
    <submittedName>
        <fullName evidence="2">Uncharacterized protein</fullName>
    </submittedName>
</protein>
<evidence type="ECO:0000313" key="3">
    <source>
        <dbReference type="Proteomes" id="UP001596096"/>
    </source>
</evidence>
<evidence type="ECO:0000313" key="2">
    <source>
        <dbReference type="EMBL" id="MFC5817784.1"/>
    </source>
</evidence>
<dbReference type="Proteomes" id="UP001596096">
    <property type="component" value="Unassembled WGS sequence"/>
</dbReference>
<gene>
    <name evidence="2" type="ORF">ACFPUY_22020</name>
</gene>
<keyword evidence="3" id="KW-1185">Reference proteome</keyword>
<name>A0ABW1BYE8_9ACTN</name>
<reference evidence="3" key="1">
    <citation type="journal article" date="2019" name="Int. J. Syst. Evol. Microbiol.">
        <title>The Global Catalogue of Microorganisms (GCM) 10K type strain sequencing project: providing services to taxonomists for standard genome sequencing and annotation.</title>
        <authorList>
            <consortium name="The Broad Institute Genomics Platform"/>
            <consortium name="The Broad Institute Genome Sequencing Center for Infectious Disease"/>
            <person name="Wu L."/>
            <person name="Ma J."/>
        </authorList>
    </citation>
    <scope>NUCLEOTIDE SEQUENCE [LARGE SCALE GENOMIC DNA]</scope>
    <source>
        <strain evidence="3">CGMCC 4.7106</strain>
    </source>
</reference>
<feature type="transmembrane region" description="Helical" evidence="1">
    <location>
        <begin position="53"/>
        <end position="73"/>
    </location>
</feature>
<proteinExistence type="predicted"/>
<dbReference type="RefSeq" id="WP_378524892.1">
    <property type="nucleotide sequence ID" value="NZ_JBHSNW010000010.1"/>
</dbReference>
<dbReference type="EMBL" id="JBHSNW010000010">
    <property type="protein sequence ID" value="MFC5817784.1"/>
    <property type="molecule type" value="Genomic_DNA"/>
</dbReference>
<feature type="transmembrane region" description="Helical" evidence="1">
    <location>
        <begin position="12"/>
        <end position="33"/>
    </location>
</feature>
<keyword evidence="1" id="KW-0812">Transmembrane</keyword>
<comment type="caution">
    <text evidence="2">The sequence shown here is derived from an EMBL/GenBank/DDBJ whole genome shotgun (WGS) entry which is preliminary data.</text>
</comment>
<keyword evidence="1" id="KW-1133">Transmembrane helix</keyword>
<keyword evidence="1" id="KW-0472">Membrane</keyword>
<accession>A0ABW1BYE8</accession>